<dbReference type="Gene3D" id="3.40.710.10">
    <property type="entry name" value="DD-peptidase/beta-lactamase superfamily"/>
    <property type="match status" value="1"/>
</dbReference>
<keyword evidence="1" id="KW-0732">Signal</keyword>
<dbReference type="PANTHER" id="PTHR46825">
    <property type="entry name" value="D-ALANYL-D-ALANINE-CARBOXYPEPTIDASE/ENDOPEPTIDASE AMPH"/>
    <property type="match status" value="1"/>
</dbReference>
<feature type="chain" id="PRO_5002464924" evidence="1">
    <location>
        <begin position="23"/>
        <end position="372"/>
    </location>
</feature>
<comment type="caution">
    <text evidence="3">The sequence shown here is derived from an EMBL/GenBank/DDBJ whole genome shotgun (WGS) entry which is preliminary data.</text>
</comment>
<proteinExistence type="predicted"/>
<feature type="signal peptide" evidence="1">
    <location>
        <begin position="1"/>
        <end position="22"/>
    </location>
</feature>
<dbReference type="RefSeq" id="WP_011271667.1">
    <property type="nucleotide sequence ID" value="NZ_LANQ01000001.1"/>
</dbReference>
<dbReference type="Pfam" id="PF00144">
    <property type="entry name" value="Beta-lactamase"/>
    <property type="match status" value="1"/>
</dbReference>
<dbReference type="InterPro" id="IPR012338">
    <property type="entry name" value="Beta-lactam/transpept-like"/>
</dbReference>
<dbReference type="PANTHER" id="PTHR46825:SF9">
    <property type="entry name" value="BETA-LACTAMASE-RELATED DOMAIN-CONTAINING PROTEIN"/>
    <property type="match status" value="1"/>
</dbReference>
<evidence type="ECO:0000259" key="2">
    <source>
        <dbReference type="Pfam" id="PF00144"/>
    </source>
</evidence>
<dbReference type="AlphaFoldDB" id="A0A0F3MT45"/>
<dbReference type="SUPFAM" id="SSF56601">
    <property type="entry name" value="beta-lactamase/transpeptidase-like"/>
    <property type="match status" value="1"/>
</dbReference>
<gene>
    <name evidence="3" type="ORF">RFEPED_0982</name>
</gene>
<accession>A0A0F3MT45</accession>
<dbReference type="Proteomes" id="UP000033475">
    <property type="component" value="Unassembled WGS sequence"/>
</dbReference>
<dbReference type="InterPro" id="IPR050491">
    <property type="entry name" value="AmpC-like"/>
</dbReference>
<evidence type="ECO:0000313" key="3">
    <source>
        <dbReference type="EMBL" id="KJV58592.1"/>
    </source>
</evidence>
<dbReference type="EMBL" id="LANQ01000001">
    <property type="protein sequence ID" value="KJV58592.1"/>
    <property type="molecule type" value="Genomic_DNA"/>
</dbReference>
<dbReference type="PATRIC" id="fig|1359196.3.peg.951"/>
<evidence type="ECO:0000256" key="1">
    <source>
        <dbReference type="SAM" id="SignalP"/>
    </source>
</evidence>
<evidence type="ECO:0000313" key="4">
    <source>
        <dbReference type="Proteomes" id="UP000033475"/>
    </source>
</evidence>
<protein>
    <submittedName>
        <fullName evidence="3">Beta-lactamase family protein</fullName>
    </submittedName>
</protein>
<organism evidence="3 4">
    <name type="scientific">Rickettsia felis str. Pedreira</name>
    <dbReference type="NCBI Taxonomy" id="1359196"/>
    <lineage>
        <taxon>Bacteria</taxon>
        <taxon>Pseudomonadati</taxon>
        <taxon>Pseudomonadota</taxon>
        <taxon>Alphaproteobacteria</taxon>
        <taxon>Rickettsiales</taxon>
        <taxon>Rickettsiaceae</taxon>
        <taxon>Rickettsieae</taxon>
        <taxon>Rickettsia</taxon>
        <taxon>spotted fever group</taxon>
    </lineage>
</organism>
<feature type="domain" description="Beta-lactamase-related" evidence="2">
    <location>
        <begin position="42"/>
        <end position="357"/>
    </location>
</feature>
<name>A0A0F3MT45_RICFI</name>
<dbReference type="InterPro" id="IPR001466">
    <property type="entry name" value="Beta-lactam-related"/>
</dbReference>
<reference evidence="3 4" key="1">
    <citation type="submission" date="2015-01" db="EMBL/GenBank/DDBJ databases">
        <title>Genome Sequencing of Rickettsiales.</title>
        <authorList>
            <person name="Daugherty S.C."/>
            <person name="Su Q."/>
            <person name="Abolude K."/>
            <person name="Beier-Sexton M."/>
            <person name="Carlyon J.A."/>
            <person name="Carter R."/>
            <person name="Day N.P."/>
            <person name="Dumler S.J."/>
            <person name="Dyachenko V."/>
            <person name="Godinez A."/>
            <person name="Kurtti T.J."/>
            <person name="Lichay M."/>
            <person name="Mullins K.E."/>
            <person name="Ott S."/>
            <person name="Pappas-Brown V."/>
            <person name="Paris D.H."/>
            <person name="Patel P."/>
            <person name="Richards A.L."/>
            <person name="Sadzewicz L."/>
            <person name="Sears K."/>
            <person name="Seidman D."/>
            <person name="Sengamalay N."/>
            <person name="Stenos J."/>
            <person name="Tallon L.J."/>
            <person name="Vincent G."/>
            <person name="Fraser C.M."/>
            <person name="Munderloh U."/>
            <person name="Dunning-Hotopp J.C."/>
        </authorList>
    </citation>
    <scope>NUCLEOTIDE SEQUENCE [LARGE SCALE GENOMIC DNA]</scope>
    <source>
        <strain evidence="3 4">Pedreira</strain>
    </source>
</reference>
<sequence>MNKKLILFFSIISLLLCSTVFAQTRVELPQKLKSFIKKLELQKDELQGGAIAILYKGEVIYKTTFGNQKGNKGAITDKTLFPLASVSKAVSATAIALMVDQGSLDFDEKFKLPYLKNTISLNNILSHTTGYQFSGNIEIEQGMSRSKLLMLLQKQQASCKPGQCYKYSNIVFSLLEEALNCKKSSLNAAIDNLRTTLKTQDIQILPLEPNIQLAYPHSKSIIDGQEVITLLLFPPYYPKTVPASAGIFASIDGMIEIFKLSFGYKPNLISKSTLDRLYKIVKSNKDVFGFKWQPIWPIDQKMIESYYALGWRILKVKGRSNKDLIFHSGYINGINSFIGFIPSEELGIIILVNQEGSFPLKNGLGLWFDYIG</sequence>